<keyword evidence="2" id="KW-1185">Reference proteome</keyword>
<reference evidence="1 2" key="1">
    <citation type="submission" date="2021-03" db="EMBL/GenBank/DDBJ databases">
        <title>Sequencing the genomes of 1000 actinobacteria strains.</title>
        <authorList>
            <person name="Klenk H.-P."/>
        </authorList>
    </citation>
    <scope>NUCLEOTIDE SEQUENCE [LARGE SCALE GENOMIC DNA]</scope>
    <source>
        <strain evidence="1 2">DSM 45256</strain>
    </source>
</reference>
<name>A0ABS4VZ85_9PSEU</name>
<protein>
    <submittedName>
        <fullName evidence="1">Uncharacterized protein</fullName>
    </submittedName>
</protein>
<organism evidence="1 2">
    <name type="scientific">Pseudonocardia parietis</name>
    <dbReference type="NCBI Taxonomy" id="570936"/>
    <lineage>
        <taxon>Bacteria</taxon>
        <taxon>Bacillati</taxon>
        <taxon>Actinomycetota</taxon>
        <taxon>Actinomycetes</taxon>
        <taxon>Pseudonocardiales</taxon>
        <taxon>Pseudonocardiaceae</taxon>
        <taxon>Pseudonocardia</taxon>
    </lineage>
</organism>
<evidence type="ECO:0000313" key="1">
    <source>
        <dbReference type="EMBL" id="MBP2369256.1"/>
    </source>
</evidence>
<comment type="caution">
    <text evidence="1">The sequence shown here is derived from an EMBL/GenBank/DDBJ whole genome shotgun (WGS) entry which is preliminary data.</text>
</comment>
<accession>A0ABS4VZ85</accession>
<dbReference type="Proteomes" id="UP001519295">
    <property type="component" value="Unassembled WGS sequence"/>
</dbReference>
<proteinExistence type="predicted"/>
<evidence type="ECO:0000313" key="2">
    <source>
        <dbReference type="Proteomes" id="UP001519295"/>
    </source>
</evidence>
<dbReference type="Pfam" id="PF19492">
    <property type="entry name" value="DUF6027"/>
    <property type="match status" value="1"/>
</dbReference>
<dbReference type="EMBL" id="JAGINU010000001">
    <property type="protein sequence ID" value="MBP2369256.1"/>
    <property type="molecule type" value="Genomic_DNA"/>
</dbReference>
<dbReference type="InterPro" id="IPR046069">
    <property type="entry name" value="DUF6027"/>
</dbReference>
<gene>
    <name evidence="1" type="ORF">JOF36_004952</name>
</gene>
<dbReference type="RefSeq" id="WP_210031155.1">
    <property type="nucleotide sequence ID" value="NZ_JAGINU010000001.1"/>
</dbReference>
<sequence length="122" mass="12868">MSSAESEPSVPVLRLEAWNGPIADDDPDARFKEQIAEYGRLDPTVTLAGLSEHLGIPPGALARAILARWASEGSAGLLELGPPMVTRLLGIVRDAEATGTDDARLAAYHRLAGMLGWLAAPL</sequence>